<proteinExistence type="inferred from homology"/>
<accession>A0A239BBR8</accession>
<evidence type="ECO:0000313" key="5">
    <source>
        <dbReference type="Proteomes" id="UP000198282"/>
    </source>
</evidence>
<organism evidence="4 5">
    <name type="scientific">Streptosporangium subroseum</name>
    <dbReference type="NCBI Taxonomy" id="106412"/>
    <lineage>
        <taxon>Bacteria</taxon>
        <taxon>Bacillati</taxon>
        <taxon>Actinomycetota</taxon>
        <taxon>Actinomycetes</taxon>
        <taxon>Streptosporangiales</taxon>
        <taxon>Streptosporangiaceae</taxon>
        <taxon>Streptosporangium</taxon>
    </lineage>
</organism>
<evidence type="ECO:0000256" key="1">
    <source>
        <dbReference type="ARBA" id="ARBA00009013"/>
    </source>
</evidence>
<evidence type="ECO:0000256" key="2">
    <source>
        <dbReference type="RuleBase" id="RU003749"/>
    </source>
</evidence>
<sequence length="122" mass="13708">MNRLSVIVRDHPRFSVVSLVGDLDKLSVPQLEEDLTELMERGRVCLIIDATDLDFCDSTGIWVLLATLRRAYERNGWLRLAGVHGFLDRLLEVTKLRGAFPIDSDLGQSLRAVSDRSISALQ</sequence>
<dbReference type="SUPFAM" id="SSF52091">
    <property type="entry name" value="SpoIIaa-like"/>
    <property type="match status" value="1"/>
</dbReference>
<dbReference type="Proteomes" id="UP000198282">
    <property type="component" value="Unassembled WGS sequence"/>
</dbReference>
<dbReference type="PANTHER" id="PTHR33495">
    <property type="entry name" value="ANTI-SIGMA FACTOR ANTAGONIST TM_1081-RELATED-RELATED"/>
    <property type="match status" value="1"/>
</dbReference>
<dbReference type="AlphaFoldDB" id="A0A239BBR8"/>
<comment type="similarity">
    <text evidence="1 2">Belongs to the anti-sigma-factor antagonist family.</text>
</comment>
<dbReference type="InterPro" id="IPR003658">
    <property type="entry name" value="Anti-sigma_ant"/>
</dbReference>
<dbReference type="NCBIfam" id="TIGR00377">
    <property type="entry name" value="ant_ant_sig"/>
    <property type="match status" value="1"/>
</dbReference>
<reference evidence="4 5" key="1">
    <citation type="submission" date="2017-06" db="EMBL/GenBank/DDBJ databases">
        <authorList>
            <person name="Kim H.J."/>
            <person name="Triplett B.A."/>
        </authorList>
    </citation>
    <scope>NUCLEOTIDE SEQUENCE [LARGE SCALE GENOMIC DNA]</scope>
    <source>
        <strain evidence="4 5">CGMCC 4.2132</strain>
    </source>
</reference>
<dbReference type="RefSeq" id="WP_089205802.1">
    <property type="nucleotide sequence ID" value="NZ_FZOD01000003.1"/>
</dbReference>
<dbReference type="GO" id="GO:0043856">
    <property type="term" value="F:anti-sigma factor antagonist activity"/>
    <property type="evidence" value="ECO:0007669"/>
    <property type="project" value="InterPro"/>
</dbReference>
<evidence type="ECO:0000259" key="3">
    <source>
        <dbReference type="PROSITE" id="PS50801"/>
    </source>
</evidence>
<evidence type="ECO:0000313" key="4">
    <source>
        <dbReference type="EMBL" id="SNS05042.1"/>
    </source>
</evidence>
<protein>
    <recommendedName>
        <fullName evidence="2">Anti-sigma factor antagonist</fullName>
    </recommendedName>
</protein>
<dbReference type="PANTHER" id="PTHR33495:SF2">
    <property type="entry name" value="ANTI-SIGMA FACTOR ANTAGONIST TM_1081-RELATED"/>
    <property type="match status" value="1"/>
</dbReference>
<dbReference type="EMBL" id="FZOD01000003">
    <property type="protein sequence ID" value="SNS05042.1"/>
    <property type="molecule type" value="Genomic_DNA"/>
</dbReference>
<keyword evidence="5" id="KW-1185">Reference proteome</keyword>
<dbReference type="OrthoDB" id="4249752at2"/>
<name>A0A239BBR8_9ACTN</name>
<dbReference type="CDD" id="cd07043">
    <property type="entry name" value="STAS_anti-anti-sigma_factors"/>
    <property type="match status" value="1"/>
</dbReference>
<dbReference type="InterPro" id="IPR002645">
    <property type="entry name" value="STAS_dom"/>
</dbReference>
<feature type="domain" description="STAS" evidence="3">
    <location>
        <begin position="4"/>
        <end position="113"/>
    </location>
</feature>
<dbReference type="InterPro" id="IPR036513">
    <property type="entry name" value="STAS_dom_sf"/>
</dbReference>
<dbReference type="PROSITE" id="PS50801">
    <property type="entry name" value="STAS"/>
    <property type="match status" value="1"/>
</dbReference>
<gene>
    <name evidence="4" type="ORF">SAMN05216276_100386</name>
</gene>
<dbReference type="Pfam" id="PF01740">
    <property type="entry name" value="STAS"/>
    <property type="match status" value="1"/>
</dbReference>
<dbReference type="Gene3D" id="3.30.750.24">
    <property type="entry name" value="STAS domain"/>
    <property type="match status" value="1"/>
</dbReference>